<dbReference type="EMBL" id="JACTNZ010000010">
    <property type="protein sequence ID" value="KAG5528849.1"/>
    <property type="molecule type" value="Genomic_DNA"/>
</dbReference>
<name>A0AAV6IN99_9ERIC</name>
<sequence length="109" mass="12565">MAIQNMNTHRMVLAGLSSFTFYIPSHILHQLGMHQRILFSNLKEFEMPRFRAATLEGYARTWGVRMVLPSKPNPSITMQKTYKSQVRKELRARGICVRLTPNLTALCSK</sequence>
<protein>
    <submittedName>
        <fullName evidence="1">Uncharacterized protein</fullName>
    </submittedName>
</protein>
<comment type="caution">
    <text evidence="1">The sequence shown here is derived from an EMBL/GenBank/DDBJ whole genome shotgun (WGS) entry which is preliminary data.</text>
</comment>
<reference evidence="1" key="1">
    <citation type="submission" date="2020-08" db="EMBL/GenBank/DDBJ databases">
        <title>Plant Genome Project.</title>
        <authorList>
            <person name="Zhang R.-G."/>
        </authorList>
    </citation>
    <scope>NUCLEOTIDE SEQUENCE</scope>
    <source>
        <strain evidence="1">WSP0</strain>
        <tissue evidence="1">Leaf</tissue>
    </source>
</reference>
<gene>
    <name evidence="1" type="ORF">RHGRI_029492</name>
</gene>
<proteinExistence type="predicted"/>
<dbReference type="Proteomes" id="UP000823749">
    <property type="component" value="Chromosome 10"/>
</dbReference>
<organism evidence="1 2">
    <name type="scientific">Rhododendron griersonianum</name>
    <dbReference type="NCBI Taxonomy" id="479676"/>
    <lineage>
        <taxon>Eukaryota</taxon>
        <taxon>Viridiplantae</taxon>
        <taxon>Streptophyta</taxon>
        <taxon>Embryophyta</taxon>
        <taxon>Tracheophyta</taxon>
        <taxon>Spermatophyta</taxon>
        <taxon>Magnoliopsida</taxon>
        <taxon>eudicotyledons</taxon>
        <taxon>Gunneridae</taxon>
        <taxon>Pentapetalae</taxon>
        <taxon>asterids</taxon>
        <taxon>Ericales</taxon>
        <taxon>Ericaceae</taxon>
        <taxon>Ericoideae</taxon>
        <taxon>Rhodoreae</taxon>
        <taxon>Rhododendron</taxon>
    </lineage>
</organism>
<evidence type="ECO:0000313" key="1">
    <source>
        <dbReference type="EMBL" id="KAG5528849.1"/>
    </source>
</evidence>
<evidence type="ECO:0000313" key="2">
    <source>
        <dbReference type="Proteomes" id="UP000823749"/>
    </source>
</evidence>
<dbReference type="AlphaFoldDB" id="A0AAV6IN99"/>
<keyword evidence="2" id="KW-1185">Reference proteome</keyword>
<accession>A0AAV6IN99</accession>